<sequence>QANGLCIIDKHLLSLLPAQAGGQPIPPKSNSSNPPPPGTPRHPRRAEDHLKRGSGQLPPPLHHPHVRRPLIFDIEDEEKENEPPQDQKEEDYHGGPLTDWLARLLQKWEEDIDSLQRKVLEDFKDFKLKLGIHTSFS</sequence>
<dbReference type="Proteomes" id="UP000290570">
    <property type="component" value="Segment"/>
</dbReference>
<proteinExistence type="predicted"/>
<protein>
    <submittedName>
        <fullName evidence="2">^E4</fullName>
    </submittedName>
</protein>
<accession>A0A2D2ALG2</accession>
<feature type="compositionally biased region" description="Basic and acidic residues" evidence="1">
    <location>
        <begin position="81"/>
        <end position="93"/>
    </location>
</feature>
<organism evidence="2">
    <name type="scientific">Gammapapillomavirus 8</name>
    <dbReference type="NCBI Taxonomy" id="1175850"/>
    <lineage>
        <taxon>Viruses</taxon>
        <taxon>Monodnaviria</taxon>
        <taxon>Shotokuvirae</taxon>
        <taxon>Cossaviricota</taxon>
        <taxon>Papovaviricetes</taxon>
        <taxon>Zurhausenvirales</taxon>
        <taxon>Papillomaviridae</taxon>
        <taxon>Firstpapillomavirinae</taxon>
        <taxon>Gammapapillomavirus</taxon>
    </lineage>
</organism>
<dbReference type="EMBL" id="MF588707">
    <property type="protein sequence ID" value="ATQ38293.1"/>
    <property type="molecule type" value="Genomic_DNA"/>
</dbReference>
<reference evidence="2" key="1">
    <citation type="journal article" date="2018" name="MSphere">
        <title>Metagenomic Discovery of 83 New Human Papillomavirus Types in Patients with Immunodeficiency.</title>
        <authorList>
            <person name="Pastrana D.V."/>
            <person name="Peretti A."/>
            <person name="Welch N.L."/>
            <person name="Borgogna C."/>
            <person name="Olivero C."/>
            <person name="Badolato R."/>
            <person name="Notarangelo L.D."/>
            <person name="Gariglio M."/>
            <person name="FitzGerald P.C."/>
            <person name="McIntosh C.E."/>
            <person name="Reeves J."/>
            <person name="Starrett G.J."/>
            <person name="Bliskovsky V."/>
            <person name="Velez D."/>
            <person name="Brownell I."/>
            <person name="Yarchoan R."/>
            <person name="Wyvill K.M."/>
            <person name="Uldrick T.S."/>
            <person name="Maldarelli F."/>
            <person name="Lisco A."/>
            <person name="Sereti I."/>
            <person name="Gonzalez C.M."/>
            <person name="Androphy E.J."/>
            <person name="McBride A.A."/>
            <person name="Van Doorslaer K."/>
            <person name="Garcia F."/>
            <person name="Dvoretzky I."/>
            <person name="Liu J.S."/>
            <person name="Han J."/>
            <person name="Murphy P.M."/>
            <person name="McDermott D.H."/>
            <person name="Buck C.B."/>
        </authorList>
    </citation>
    <scope>NUCLEOTIDE SEQUENCE</scope>
    <source>
        <strain evidence="2">Gamma08_TVMBSHc33</strain>
    </source>
</reference>
<evidence type="ECO:0000256" key="1">
    <source>
        <dbReference type="SAM" id="MobiDB-lite"/>
    </source>
</evidence>
<name>A0A2D2ALG2_9PAPI</name>
<feature type="region of interest" description="Disordered" evidence="1">
    <location>
        <begin position="18"/>
        <end position="95"/>
    </location>
</feature>
<feature type="non-terminal residue" evidence="2">
    <location>
        <position position="1"/>
    </location>
</feature>
<gene>
    <name evidence="2" type="primary">^E4</name>
</gene>
<evidence type="ECO:0000313" key="2">
    <source>
        <dbReference type="EMBL" id="ATQ38293.1"/>
    </source>
</evidence>